<dbReference type="GO" id="GO:0016491">
    <property type="term" value="F:oxidoreductase activity"/>
    <property type="evidence" value="ECO:0007669"/>
    <property type="project" value="InterPro"/>
</dbReference>
<evidence type="ECO:0000313" key="3">
    <source>
        <dbReference type="Proteomes" id="UP000053411"/>
    </source>
</evidence>
<dbReference type="OrthoDB" id="412788at2759"/>
<protein>
    <recommendedName>
        <fullName evidence="4">GA4 desaturase</fullName>
    </recommendedName>
</protein>
<dbReference type="PANTHER" id="PTHR34598:SF3">
    <property type="entry name" value="OXIDOREDUCTASE AN1597"/>
    <property type="match status" value="1"/>
</dbReference>
<organism evidence="2 3">
    <name type="scientific">Fonsecaea multimorphosa CBS 102226</name>
    <dbReference type="NCBI Taxonomy" id="1442371"/>
    <lineage>
        <taxon>Eukaryota</taxon>
        <taxon>Fungi</taxon>
        <taxon>Dikarya</taxon>
        <taxon>Ascomycota</taxon>
        <taxon>Pezizomycotina</taxon>
        <taxon>Eurotiomycetes</taxon>
        <taxon>Chaetothyriomycetidae</taxon>
        <taxon>Chaetothyriales</taxon>
        <taxon>Herpotrichiellaceae</taxon>
        <taxon>Fonsecaea</taxon>
    </lineage>
</organism>
<proteinExistence type="inferred from homology"/>
<dbReference type="RefSeq" id="XP_016628120.1">
    <property type="nucleotide sequence ID" value="XM_016780827.1"/>
</dbReference>
<dbReference type="VEuPathDB" id="FungiDB:Z520_10334"/>
<dbReference type="AlphaFoldDB" id="A0A0D2JL57"/>
<dbReference type="PANTHER" id="PTHR34598">
    <property type="entry name" value="BLL6449 PROTEIN"/>
    <property type="match status" value="1"/>
</dbReference>
<reference evidence="2 3" key="1">
    <citation type="submission" date="2015-01" db="EMBL/GenBank/DDBJ databases">
        <title>The Genome Sequence of Fonsecaea multimorphosa CBS 102226.</title>
        <authorList>
            <consortium name="The Broad Institute Genomics Platform"/>
            <person name="Cuomo C."/>
            <person name="de Hoog S."/>
            <person name="Gorbushina A."/>
            <person name="Stielow B."/>
            <person name="Teixiera M."/>
            <person name="Abouelleil A."/>
            <person name="Chapman S.B."/>
            <person name="Priest M."/>
            <person name="Young S.K."/>
            <person name="Wortman J."/>
            <person name="Nusbaum C."/>
            <person name="Birren B."/>
        </authorList>
    </citation>
    <scope>NUCLEOTIDE SEQUENCE [LARGE SCALE GENOMIC DNA]</scope>
    <source>
        <strain evidence="2 3">CBS 102226</strain>
    </source>
</reference>
<evidence type="ECO:0000256" key="1">
    <source>
        <dbReference type="ARBA" id="ARBA00023604"/>
    </source>
</evidence>
<dbReference type="GeneID" id="27716080"/>
<keyword evidence="3" id="KW-1185">Reference proteome</keyword>
<dbReference type="InterPro" id="IPR044053">
    <property type="entry name" value="AsaB-like"/>
</dbReference>
<dbReference type="NCBIfam" id="NF041278">
    <property type="entry name" value="CmcJ_NvfI_EfuI"/>
    <property type="match status" value="1"/>
</dbReference>
<dbReference type="Proteomes" id="UP000053411">
    <property type="component" value="Unassembled WGS sequence"/>
</dbReference>
<gene>
    <name evidence="2" type="ORF">Z520_10334</name>
</gene>
<name>A0A0D2JL57_9EURO</name>
<accession>A0A0D2JL57</accession>
<dbReference type="EMBL" id="KN848090">
    <property type="protein sequence ID" value="KIX93997.1"/>
    <property type="molecule type" value="Genomic_DNA"/>
</dbReference>
<sequence>MAIKDSLLVPEKGHVVQSTINYYLDPSKGGATDFYPQTASAFRRKFEQYPVQVTDIRGLDKEEFNLDKEGFTFVQHESEEKEFADDDEVKDRLFREAADILKGVTGATQVRPFSHIIRRERWEAAQNASDGKEDDELVRKKVPARFVHVDHSYGGAEEILRVNVPDEEERERLSKTRWAIINAWRPIREVTRDPLAVCDARSVEESDLVGVIAHSPPPLPGSVQGGSMGKHFETWSVKANPAHRWYYKSRMTPQDVLLLKIFDSKRDGRARRVPHTSFYSDEDCGDSRTSIEIRCLVFWENESLE</sequence>
<evidence type="ECO:0008006" key="4">
    <source>
        <dbReference type="Google" id="ProtNLM"/>
    </source>
</evidence>
<comment type="similarity">
    <text evidence="1">Belongs to the asaB hydroxylase/desaturase family.</text>
</comment>
<evidence type="ECO:0000313" key="2">
    <source>
        <dbReference type="EMBL" id="KIX93997.1"/>
    </source>
</evidence>